<dbReference type="STRING" id="741276.A0A2S5B6N7"/>
<feature type="domain" description="NmrA-like" evidence="3">
    <location>
        <begin position="3"/>
        <end position="323"/>
    </location>
</feature>
<gene>
    <name evidence="4" type="ORF">BMF94_4265</name>
</gene>
<dbReference type="InterPro" id="IPR008030">
    <property type="entry name" value="NmrA-like"/>
</dbReference>
<evidence type="ECO:0000256" key="1">
    <source>
        <dbReference type="ARBA" id="ARBA00006328"/>
    </source>
</evidence>
<dbReference type="Gene3D" id="3.40.50.720">
    <property type="entry name" value="NAD(P)-binding Rossmann-like Domain"/>
    <property type="match status" value="1"/>
</dbReference>
<dbReference type="OrthoDB" id="419598at2759"/>
<dbReference type="EMBL" id="PJQD01000048">
    <property type="protein sequence ID" value="POY72439.1"/>
    <property type="molecule type" value="Genomic_DNA"/>
</dbReference>
<dbReference type="Proteomes" id="UP000237144">
    <property type="component" value="Unassembled WGS sequence"/>
</dbReference>
<comment type="similarity">
    <text evidence="1">Belongs to the NmrA-type oxidoreductase family.</text>
</comment>
<protein>
    <recommendedName>
        <fullName evidence="3">NmrA-like domain-containing protein</fullName>
    </recommendedName>
</protein>
<name>A0A2S5B6N7_9BASI</name>
<dbReference type="AlphaFoldDB" id="A0A2S5B6N7"/>
<organism evidence="4 5">
    <name type="scientific">Rhodotorula taiwanensis</name>
    <dbReference type="NCBI Taxonomy" id="741276"/>
    <lineage>
        <taxon>Eukaryota</taxon>
        <taxon>Fungi</taxon>
        <taxon>Dikarya</taxon>
        <taxon>Basidiomycota</taxon>
        <taxon>Pucciniomycotina</taxon>
        <taxon>Microbotryomycetes</taxon>
        <taxon>Sporidiobolales</taxon>
        <taxon>Sporidiobolaceae</taxon>
        <taxon>Rhodotorula</taxon>
    </lineage>
</organism>
<dbReference type="InterPro" id="IPR036291">
    <property type="entry name" value="NAD(P)-bd_dom_sf"/>
</dbReference>
<comment type="caution">
    <text evidence="4">The sequence shown here is derived from an EMBL/GenBank/DDBJ whole genome shotgun (WGS) entry which is preliminary data.</text>
</comment>
<reference evidence="4 5" key="1">
    <citation type="journal article" date="2018" name="Front. Microbiol.">
        <title>Prospects for Fungal Bioremediation of Acidic Radioactive Waste Sites: Characterization and Genome Sequence of Rhodotorula taiwanensis MD1149.</title>
        <authorList>
            <person name="Tkavc R."/>
            <person name="Matrosova V.Y."/>
            <person name="Grichenko O.E."/>
            <person name="Gostincar C."/>
            <person name="Volpe R.P."/>
            <person name="Klimenkova P."/>
            <person name="Gaidamakova E.K."/>
            <person name="Zhou C.E."/>
            <person name="Stewart B.J."/>
            <person name="Lyman M.G."/>
            <person name="Malfatti S.A."/>
            <person name="Rubinfeld B."/>
            <person name="Courtot M."/>
            <person name="Singh J."/>
            <person name="Dalgard C.L."/>
            <person name="Hamilton T."/>
            <person name="Frey K.G."/>
            <person name="Gunde-Cimerman N."/>
            <person name="Dugan L."/>
            <person name="Daly M.J."/>
        </authorList>
    </citation>
    <scope>NUCLEOTIDE SEQUENCE [LARGE SCALE GENOMIC DNA]</scope>
    <source>
        <strain evidence="4 5">MD1149</strain>
    </source>
</reference>
<evidence type="ECO:0000259" key="3">
    <source>
        <dbReference type="Pfam" id="PF05368"/>
    </source>
</evidence>
<evidence type="ECO:0000313" key="5">
    <source>
        <dbReference type="Proteomes" id="UP000237144"/>
    </source>
</evidence>
<evidence type="ECO:0000313" key="4">
    <source>
        <dbReference type="EMBL" id="POY72439.1"/>
    </source>
</evidence>
<accession>A0A2S5B6N7</accession>
<dbReference type="PANTHER" id="PTHR42748:SF7">
    <property type="entry name" value="NMRA LIKE REDOX SENSOR 1-RELATED"/>
    <property type="match status" value="1"/>
</dbReference>
<dbReference type="Gene3D" id="3.90.25.10">
    <property type="entry name" value="UDP-galactose 4-epimerase, domain 1"/>
    <property type="match status" value="1"/>
</dbReference>
<keyword evidence="5" id="KW-1185">Reference proteome</keyword>
<dbReference type="GO" id="GO:0005634">
    <property type="term" value="C:nucleus"/>
    <property type="evidence" value="ECO:0007669"/>
    <property type="project" value="TreeGrafter"/>
</dbReference>
<dbReference type="InterPro" id="IPR051164">
    <property type="entry name" value="NmrA-like_oxidored"/>
</dbReference>
<dbReference type="SUPFAM" id="SSF51735">
    <property type="entry name" value="NAD(P)-binding Rossmann-fold domains"/>
    <property type="match status" value="1"/>
</dbReference>
<keyword evidence="2" id="KW-0521">NADP</keyword>
<sequence>MTTKLIAVVGSTGHQGKGVVAALLDSTDFKVRAVTTNPEGDKAKALAATHSDAISSGRLELFKADLADEASTAAALSGAYGLFVAQVPGPQEEAQGKALVDAAKVAQVTHFVYSSLPSIGQLSEGRFVRVFPFEAKYKIEKYAREQLEHVTALIPGQVSEAGSNFHISFSDCGFYSNMSMPWYTKRGEDGIARFLDSTSPGATRKIQCLDDEVDVGRFAAAVFTRGAHSTAGKTYPIAGPPLDTQEIAQIYERVTGETTRVEHVELDEVLSSLPPFVQPCMKEMFLWLEQAHPHKLAYGAMEPQDDHSEEDLGVKASTFEEFLNRTGFRLQ</sequence>
<dbReference type="PANTHER" id="PTHR42748">
    <property type="entry name" value="NITROGEN METABOLITE REPRESSION PROTEIN NMRA FAMILY MEMBER"/>
    <property type="match status" value="1"/>
</dbReference>
<dbReference type="CDD" id="cd05251">
    <property type="entry name" value="NmrA_like_SDR_a"/>
    <property type="match status" value="1"/>
</dbReference>
<proteinExistence type="inferred from homology"/>
<dbReference type="Pfam" id="PF05368">
    <property type="entry name" value="NmrA"/>
    <property type="match status" value="1"/>
</dbReference>
<evidence type="ECO:0000256" key="2">
    <source>
        <dbReference type="ARBA" id="ARBA00022857"/>
    </source>
</evidence>